<feature type="domain" description="Flavodoxin-like" evidence="2">
    <location>
        <begin position="3"/>
        <end position="165"/>
    </location>
</feature>
<evidence type="ECO:0000259" key="2">
    <source>
        <dbReference type="PROSITE" id="PS50902"/>
    </source>
</evidence>
<comment type="cofactor">
    <cofactor evidence="1">
        <name>FMN</name>
        <dbReference type="ChEBI" id="CHEBI:58210"/>
    </cofactor>
</comment>
<sequence>MKLSIIYFSKSGKTKEMAQVIAGGMKSLSDIEVGIFDLEHIDYEFLSESKAVVFGTPTYYANTCWQIKKWFDESKNIKLDGKIGAVFATADFAQGGADTAILTIINHLMVKGMLVYSGGSAMGLPYIHLGAVALKENFEQSKPMFEIFGQRIAKKAIELFGSENK</sequence>
<dbReference type="InterPro" id="IPR029039">
    <property type="entry name" value="Flavoprotein-like_sf"/>
</dbReference>
<dbReference type="Proteomes" id="UP001496674">
    <property type="component" value="Chromosome"/>
</dbReference>
<dbReference type="InterPro" id="IPR001226">
    <property type="entry name" value="Flavodoxin_CS"/>
</dbReference>
<proteinExistence type="predicted"/>
<reference evidence="3 4" key="1">
    <citation type="submission" date="2023-04" db="EMBL/GenBank/DDBJ databases">
        <title>Draft genome sequence of acteroides sedimenti strain YN3PY1.</title>
        <authorList>
            <person name="Yoshida N."/>
        </authorList>
    </citation>
    <scope>NUCLEOTIDE SEQUENCE [LARGE SCALE GENOMIC DNA]</scope>
    <source>
        <strain evidence="3 4">YN3PY1</strain>
    </source>
</reference>
<accession>A0ABM8IBJ0</accession>
<name>A0ABM8IBJ0_9BACE</name>
<dbReference type="InterPro" id="IPR008254">
    <property type="entry name" value="Flavodoxin/NO_synth"/>
</dbReference>
<evidence type="ECO:0000256" key="1">
    <source>
        <dbReference type="ARBA" id="ARBA00001917"/>
    </source>
</evidence>
<dbReference type="RefSeq" id="WP_353329857.1">
    <property type="nucleotide sequence ID" value="NZ_AP028055.1"/>
</dbReference>
<dbReference type="PROSITE" id="PS50902">
    <property type="entry name" value="FLAVODOXIN_LIKE"/>
    <property type="match status" value="1"/>
</dbReference>
<dbReference type="PANTHER" id="PTHR30546:SF23">
    <property type="entry name" value="FLAVOPROTEIN-LIKE PROTEIN YCP4-RELATED"/>
    <property type="match status" value="1"/>
</dbReference>
<dbReference type="PANTHER" id="PTHR30546">
    <property type="entry name" value="FLAVODOXIN-RELATED PROTEIN WRBA-RELATED"/>
    <property type="match status" value="1"/>
</dbReference>
<protein>
    <submittedName>
        <fullName evidence="3">Flavodoxin</fullName>
    </submittedName>
</protein>
<evidence type="ECO:0000313" key="3">
    <source>
        <dbReference type="EMBL" id="BEG99367.1"/>
    </source>
</evidence>
<dbReference type="EMBL" id="AP028055">
    <property type="protein sequence ID" value="BEG99367.1"/>
    <property type="molecule type" value="Genomic_DNA"/>
</dbReference>
<dbReference type="Pfam" id="PF00258">
    <property type="entry name" value="Flavodoxin_1"/>
    <property type="match status" value="1"/>
</dbReference>
<dbReference type="Gene3D" id="3.40.50.360">
    <property type="match status" value="1"/>
</dbReference>
<evidence type="ECO:0000313" key="4">
    <source>
        <dbReference type="Proteomes" id="UP001496674"/>
    </source>
</evidence>
<gene>
    <name evidence="3" type="ORF">BSYN_16320</name>
</gene>
<keyword evidence="4" id="KW-1185">Reference proteome</keyword>
<dbReference type="PROSITE" id="PS00201">
    <property type="entry name" value="FLAVODOXIN"/>
    <property type="match status" value="1"/>
</dbReference>
<organism evidence="3 4">
    <name type="scientific">Bacteroides sedimenti</name>
    <dbReference type="NCBI Taxonomy" id="2136147"/>
    <lineage>
        <taxon>Bacteria</taxon>
        <taxon>Pseudomonadati</taxon>
        <taxon>Bacteroidota</taxon>
        <taxon>Bacteroidia</taxon>
        <taxon>Bacteroidales</taxon>
        <taxon>Bacteroidaceae</taxon>
        <taxon>Bacteroides</taxon>
    </lineage>
</organism>
<dbReference type="SUPFAM" id="SSF52218">
    <property type="entry name" value="Flavoproteins"/>
    <property type="match status" value="1"/>
</dbReference>